<feature type="compositionally biased region" description="Polar residues" evidence="1">
    <location>
        <begin position="199"/>
        <end position="213"/>
    </location>
</feature>
<evidence type="ECO:0000313" key="3">
    <source>
        <dbReference type="EMBL" id="KAJ9590536.1"/>
    </source>
</evidence>
<feature type="transmembrane region" description="Helical" evidence="2">
    <location>
        <begin position="34"/>
        <end position="58"/>
    </location>
</feature>
<organism evidence="3 4">
    <name type="scientific">Diploptera punctata</name>
    <name type="common">Pacific beetle cockroach</name>
    <dbReference type="NCBI Taxonomy" id="6984"/>
    <lineage>
        <taxon>Eukaryota</taxon>
        <taxon>Metazoa</taxon>
        <taxon>Ecdysozoa</taxon>
        <taxon>Arthropoda</taxon>
        <taxon>Hexapoda</taxon>
        <taxon>Insecta</taxon>
        <taxon>Pterygota</taxon>
        <taxon>Neoptera</taxon>
        <taxon>Polyneoptera</taxon>
        <taxon>Dictyoptera</taxon>
        <taxon>Blattodea</taxon>
        <taxon>Blaberoidea</taxon>
        <taxon>Blaberidae</taxon>
        <taxon>Diplopterinae</taxon>
        <taxon>Diploptera</taxon>
    </lineage>
</organism>
<reference evidence="3" key="1">
    <citation type="journal article" date="2023" name="IScience">
        <title>Live-bearing cockroach genome reveals convergent evolutionary mechanisms linked to viviparity in insects and beyond.</title>
        <authorList>
            <person name="Fouks B."/>
            <person name="Harrison M.C."/>
            <person name="Mikhailova A.A."/>
            <person name="Marchal E."/>
            <person name="English S."/>
            <person name="Carruthers M."/>
            <person name="Jennings E.C."/>
            <person name="Chiamaka E.L."/>
            <person name="Frigard R.A."/>
            <person name="Pippel M."/>
            <person name="Attardo G.M."/>
            <person name="Benoit J.B."/>
            <person name="Bornberg-Bauer E."/>
            <person name="Tobe S.S."/>
        </authorList>
    </citation>
    <scope>NUCLEOTIDE SEQUENCE</scope>
    <source>
        <strain evidence="3">Stay&amp;Tobe</strain>
    </source>
</reference>
<keyword evidence="2" id="KW-1133">Transmembrane helix</keyword>
<dbReference type="Proteomes" id="UP001233999">
    <property type="component" value="Unassembled WGS sequence"/>
</dbReference>
<feature type="transmembrane region" description="Helical" evidence="2">
    <location>
        <begin position="79"/>
        <end position="107"/>
    </location>
</feature>
<feature type="region of interest" description="Disordered" evidence="1">
    <location>
        <begin position="140"/>
        <end position="160"/>
    </location>
</feature>
<gene>
    <name evidence="3" type="ORF">L9F63_016438</name>
</gene>
<evidence type="ECO:0000256" key="1">
    <source>
        <dbReference type="SAM" id="MobiDB-lite"/>
    </source>
</evidence>
<dbReference type="AlphaFoldDB" id="A0AAD8A225"/>
<keyword evidence="2" id="KW-0812">Transmembrane</keyword>
<evidence type="ECO:0000313" key="4">
    <source>
        <dbReference type="Proteomes" id="UP001233999"/>
    </source>
</evidence>
<sequence length="213" mass="24979">MLSVLVLIGISSVSVEFMKISYCLNRGRAVKSNFLRSCTCLMFGIHSILWGGIFMYILPTYYLMPSIKAEVPEKDVRSLHLLCGALWSFFCMELYCAPITKLIWYWLWPDNSYGQRDWLDYILFPPRTDVIEHLKQIRSKAQSQQPKSVQRRRREQENVNDLQRNRNSVALYQTVKCMMVLKRRIRKKREAKEKATVVDNGTSSNVQNNENLD</sequence>
<keyword evidence="2" id="KW-0472">Membrane</keyword>
<dbReference type="EMBL" id="JASPKZ010004210">
    <property type="protein sequence ID" value="KAJ9590536.1"/>
    <property type="molecule type" value="Genomic_DNA"/>
</dbReference>
<evidence type="ECO:0000256" key="2">
    <source>
        <dbReference type="SAM" id="Phobius"/>
    </source>
</evidence>
<accession>A0AAD8A225</accession>
<comment type="caution">
    <text evidence="3">The sequence shown here is derived from an EMBL/GenBank/DDBJ whole genome shotgun (WGS) entry which is preliminary data.</text>
</comment>
<keyword evidence="4" id="KW-1185">Reference proteome</keyword>
<proteinExistence type="predicted"/>
<protein>
    <submittedName>
        <fullName evidence="3">Uncharacterized protein</fullName>
    </submittedName>
</protein>
<reference evidence="3" key="2">
    <citation type="submission" date="2023-05" db="EMBL/GenBank/DDBJ databases">
        <authorList>
            <person name="Fouks B."/>
        </authorList>
    </citation>
    <scope>NUCLEOTIDE SEQUENCE</scope>
    <source>
        <strain evidence="3">Stay&amp;Tobe</strain>
        <tissue evidence="3">Testes</tissue>
    </source>
</reference>
<name>A0AAD8A225_DIPPU</name>
<feature type="region of interest" description="Disordered" evidence="1">
    <location>
        <begin position="191"/>
        <end position="213"/>
    </location>
</feature>